<evidence type="ECO:0008006" key="4">
    <source>
        <dbReference type="Google" id="ProtNLM"/>
    </source>
</evidence>
<keyword evidence="1" id="KW-1133">Transmembrane helix</keyword>
<accession>A0ABV8UG68</accession>
<keyword evidence="1" id="KW-0812">Transmembrane</keyword>
<feature type="transmembrane region" description="Helical" evidence="1">
    <location>
        <begin position="58"/>
        <end position="80"/>
    </location>
</feature>
<evidence type="ECO:0000256" key="1">
    <source>
        <dbReference type="SAM" id="Phobius"/>
    </source>
</evidence>
<proteinExistence type="predicted"/>
<dbReference type="RefSeq" id="WP_068146530.1">
    <property type="nucleotide sequence ID" value="NZ_JBHSCR010000017.1"/>
</dbReference>
<organism evidence="2 3">
    <name type="scientific">Kordiimonas lipolytica</name>
    <dbReference type="NCBI Taxonomy" id="1662421"/>
    <lineage>
        <taxon>Bacteria</taxon>
        <taxon>Pseudomonadati</taxon>
        <taxon>Pseudomonadota</taxon>
        <taxon>Alphaproteobacteria</taxon>
        <taxon>Kordiimonadales</taxon>
        <taxon>Kordiimonadaceae</taxon>
        <taxon>Kordiimonas</taxon>
    </lineage>
</organism>
<dbReference type="EMBL" id="JBHSCR010000017">
    <property type="protein sequence ID" value="MFC4349453.1"/>
    <property type="molecule type" value="Genomic_DNA"/>
</dbReference>
<reference evidence="3" key="1">
    <citation type="journal article" date="2019" name="Int. J. Syst. Evol. Microbiol.">
        <title>The Global Catalogue of Microorganisms (GCM) 10K type strain sequencing project: providing services to taxonomists for standard genome sequencing and annotation.</title>
        <authorList>
            <consortium name="The Broad Institute Genomics Platform"/>
            <consortium name="The Broad Institute Genome Sequencing Center for Infectious Disease"/>
            <person name="Wu L."/>
            <person name="Ma J."/>
        </authorList>
    </citation>
    <scope>NUCLEOTIDE SEQUENCE [LARGE SCALE GENOMIC DNA]</scope>
    <source>
        <strain evidence="3">CGMCC 1.15304</strain>
    </source>
</reference>
<keyword evidence="1" id="KW-0472">Membrane</keyword>
<feature type="transmembrane region" description="Helical" evidence="1">
    <location>
        <begin position="31"/>
        <end position="51"/>
    </location>
</feature>
<sequence length="85" mass="9207">MGLLLLILACAGSQAMLWLTGPFRHLNPIFRAFLGTLLGTLAGYLMVDLLATDALDYFAVFLGVAIAFGAATLFEFLAWVRRRAG</sequence>
<name>A0ABV8UG68_9PROT</name>
<evidence type="ECO:0000313" key="2">
    <source>
        <dbReference type="EMBL" id="MFC4349453.1"/>
    </source>
</evidence>
<keyword evidence="3" id="KW-1185">Reference proteome</keyword>
<comment type="caution">
    <text evidence="2">The sequence shown here is derived from an EMBL/GenBank/DDBJ whole genome shotgun (WGS) entry which is preliminary data.</text>
</comment>
<protein>
    <recommendedName>
        <fullName evidence="4">GlsB/YeaQ/YmgE family stress response membrane protein</fullName>
    </recommendedName>
</protein>
<evidence type="ECO:0000313" key="3">
    <source>
        <dbReference type="Proteomes" id="UP001595776"/>
    </source>
</evidence>
<gene>
    <name evidence="2" type="ORF">ACFO5Q_16490</name>
</gene>
<dbReference type="Proteomes" id="UP001595776">
    <property type="component" value="Unassembled WGS sequence"/>
</dbReference>